<evidence type="ECO:0000256" key="3">
    <source>
        <dbReference type="ARBA" id="ARBA00022490"/>
    </source>
</evidence>
<evidence type="ECO:0000256" key="5">
    <source>
        <dbReference type="ARBA" id="ARBA00022840"/>
    </source>
</evidence>
<dbReference type="GO" id="GO:0005524">
    <property type="term" value="F:ATP binding"/>
    <property type="evidence" value="ECO:0007669"/>
    <property type="project" value="UniProtKB-KW"/>
</dbReference>
<gene>
    <name evidence="8" type="ORF">CIL03_01985</name>
</gene>
<evidence type="ECO:0000259" key="7">
    <source>
        <dbReference type="Pfam" id="PF02562"/>
    </source>
</evidence>
<dbReference type="InterPro" id="IPR003714">
    <property type="entry name" value="PhoH"/>
</dbReference>
<dbReference type="Proteomes" id="UP000216498">
    <property type="component" value="Unassembled WGS sequence"/>
</dbReference>
<dbReference type="GO" id="GO:0005829">
    <property type="term" value="C:cytosol"/>
    <property type="evidence" value="ECO:0007669"/>
    <property type="project" value="TreeGrafter"/>
</dbReference>
<protein>
    <recommendedName>
        <fullName evidence="6">PhoH-like protein</fullName>
    </recommendedName>
</protein>
<dbReference type="RefSeq" id="WP_094883533.1">
    <property type="nucleotide sequence ID" value="NZ_NPMS01000001.1"/>
</dbReference>
<dbReference type="InterPro" id="IPR051451">
    <property type="entry name" value="PhoH2-like"/>
</dbReference>
<evidence type="ECO:0000256" key="1">
    <source>
        <dbReference type="ARBA" id="ARBA00004496"/>
    </source>
</evidence>
<dbReference type="Gene3D" id="3.40.50.300">
    <property type="entry name" value="P-loop containing nucleotide triphosphate hydrolases"/>
    <property type="match status" value="1"/>
</dbReference>
<accession>A0A265ND67</accession>
<dbReference type="Pfam" id="PF02562">
    <property type="entry name" value="PhoH"/>
    <property type="match status" value="1"/>
</dbReference>
<comment type="similarity">
    <text evidence="2">Belongs to the PhoH family.</text>
</comment>
<dbReference type="PANTHER" id="PTHR30473:SF1">
    <property type="entry name" value="PHOH-LIKE PROTEIN"/>
    <property type="match status" value="1"/>
</dbReference>
<dbReference type="AlphaFoldDB" id="A0A265ND67"/>
<keyword evidence="3" id="KW-0963">Cytoplasm</keyword>
<comment type="caution">
    <text evidence="8">The sequence shown here is derived from an EMBL/GenBank/DDBJ whole genome shotgun (WGS) entry which is preliminary data.</text>
</comment>
<reference evidence="8 9" key="1">
    <citation type="submission" date="2017-08" db="EMBL/GenBank/DDBJ databases">
        <title>Virgibacillus indicus sp. nov. and Virgibacillus profoundi sp. nov, two moderately halophilic bacteria isolated from marine sediment by using the Microfluidic Streak Plate.</title>
        <authorList>
            <person name="Xu B."/>
            <person name="Hu B."/>
            <person name="Wang J."/>
            <person name="Zhu Y."/>
            <person name="Huang L."/>
            <person name="Du W."/>
            <person name="Huang Y."/>
        </authorList>
    </citation>
    <scope>NUCLEOTIDE SEQUENCE [LARGE SCALE GENOMIC DNA]</scope>
    <source>
        <strain evidence="8 9">IO3-P2-C2</strain>
    </source>
</reference>
<keyword evidence="4" id="KW-0547">Nucleotide-binding</keyword>
<dbReference type="FunFam" id="3.40.50.300:FF:000013">
    <property type="entry name" value="PhoH family ATPase"/>
    <property type="match status" value="1"/>
</dbReference>
<organism evidence="8 9">
    <name type="scientific">Virgibacillus indicus</name>
    <dbReference type="NCBI Taxonomy" id="2024554"/>
    <lineage>
        <taxon>Bacteria</taxon>
        <taxon>Bacillati</taxon>
        <taxon>Bacillota</taxon>
        <taxon>Bacilli</taxon>
        <taxon>Bacillales</taxon>
        <taxon>Bacillaceae</taxon>
        <taxon>Virgibacillus</taxon>
    </lineage>
</organism>
<dbReference type="SUPFAM" id="SSF52540">
    <property type="entry name" value="P-loop containing nucleoside triphosphate hydrolases"/>
    <property type="match status" value="1"/>
</dbReference>
<evidence type="ECO:0000313" key="8">
    <source>
        <dbReference type="EMBL" id="OZU89933.1"/>
    </source>
</evidence>
<dbReference type="PANTHER" id="PTHR30473">
    <property type="entry name" value="PROTEIN PHOH"/>
    <property type="match status" value="1"/>
</dbReference>
<evidence type="ECO:0000256" key="4">
    <source>
        <dbReference type="ARBA" id="ARBA00022741"/>
    </source>
</evidence>
<dbReference type="InterPro" id="IPR027417">
    <property type="entry name" value="P-loop_NTPase"/>
</dbReference>
<proteinExistence type="inferred from homology"/>
<evidence type="ECO:0000256" key="2">
    <source>
        <dbReference type="ARBA" id="ARBA00010393"/>
    </source>
</evidence>
<dbReference type="OrthoDB" id="9773137at2"/>
<name>A0A265ND67_9BACI</name>
<evidence type="ECO:0000313" key="9">
    <source>
        <dbReference type="Proteomes" id="UP000216498"/>
    </source>
</evidence>
<comment type="subcellular location">
    <subcellularLocation>
        <location evidence="1">Cytoplasm</location>
    </subcellularLocation>
</comment>
<feature type="domain" description="PhoH-like protein" evidence="7">
    <location>
        <begin position="114"/>
        <end position="317"/>
    </location>
</feature>
<keyword evidence="5" id="KW-0067">ATP-binding</keyword>
<dbReference type="EMBL" id="NPMS01000001">
    <property type="protein sequence ID" value="OZU89933.1"/>
    <property type="molecule type" value="Genomic_DNA"/>
</dbReference>
<sequence length="320" mass="35357">MSGNLTEIDLQLTNPTEALALFGANDKYLKQIEEQLNVSIVTRGEQVSVSGSKDDDIKLVQEILLTLLSVIRRGLTISERDVVYAVDLAKDGKINQLETLFEDEITKNAKGKSIRVKTLGQKGYINAIKSHDLVFGIGPAGTGKTYLAVVMAVHALKQGLVKKIILTRPAVEAGESLGFLPGDLKEKVDPYLRPLYDALHDVLGAEHTMRLIERETIEIAPLAYMRGRTLDDAFVILDEAQNTTPEQMKMFLTRLGFGSKMVITGDITQIDLPKGVKSGLQTADQLLNRVKGISFIHLDQTDVVRHPLVQRIIAAYERNI</sequence>
<keyword evidence="9" id="KW-1185">Reference proteome</keyword>
<evidence type="ECO:0000256" key="6">
    <source>
        <dbReference type="ARBA" id="ARBA00039970"/>
    </source>
</evidence>